<dbReference type="OrthoDB" id="1001678at2"/>
<accession>A0A5S3NC91</accession>
<evidence type="ECO:0000313" key="10">
    <source>
        <dbReference type="Proteomes" id="UP000307140"/>
    </source>
</evidence>
<evidence type="ECO:0000256" key="3">
    <source>
        <dbReference type="ARBA" id="ARBA00022692"/>
    </source>
</evidence>
<organism evidence="9 10">
    <name type="scientific">Polaribacter aestuariivivens</name>
    <dbReference type="NCBI Taxonomy" id="2304626"/>
    <lineage>
        <taxon>Bacteria</taxon>
        <taxon>Pseudomonadati</taxon>
        <taxon>Bacteroidota</taxon>
        <taxon>Flavobacteriia</taxon>
        <taxon>Flavobacteriales</taxon>
        <taxon>Flavobacteriaceae</taxon>
    </lineage>
</organism>
<evidence type="ECO:0000256" key="2">
    <source>
        <dbReference type="ARBA" id="ARBA00022475"/>
    </source>
</evidence>
<evidence type="ECO:0000256" key="1">
    <source>
        <dbReference type="ARBA" id="ARBA00004651"/>
    </source>
</evidence>
<evidence type="ECO:0000259" key="8">
    <source>
        <dbReference type="Pfam" id="PF01618"/>
    </source>
</evidence>
<reference evidence="9 10" key="1">
    <citation type="submission" date="2019-05" db="EMBL/GenBank/DDBJ databases">
        <title>Polaribacter aestuariivivens sp. nov., isolated from a tidal flat.</title>
        <authorList>
            <person name="Yoon J.-H."/>
        </authorList>
    </citation>
    <scope>NUCLEOTIDE SEQUENCE [LARGE SCALE GENOMIC DNA]</scope>
    <source>
        <strain evidence="9 10">DBTF-3</strain>
    </source>
</reference>
<feature type="transmembrane region" description="Helical" evidence="7">
    <location>
        <begin position="12"/>
        <end position="31"/>
    </location>
</feature>
<dbReference type="Proteomes" id="UP000307140">
    <property type="component" value="Unassembled WGS sequence"/>
</dbReference>
<keyword evidence="2" id="KW-1003">Cell membrane</keyword>
<evidence type="ECO:0000256" key="4">
    <source>
        <dbReference type="ARBA" id="ARBA00022989"/>
    </source>
</evidence>
<comment type="similarity">
    <text evidence="6">Belongs to the exbB/tolQ family.</text>
</comment>
<keyword evidence="5 7" id="KW-0472">Membrane</keyword>
<dbReference type="GO" id="GO:0015031">
    <property type="term" value="P:protein transport"/>
    <property type="evidence" value="ECO:0007669"/>
    <property type="project" value="UniProtKB-KW"/>
</dbReference>
<feature type="transmembrane region" description="Helical" evidence="7">
    <location>
        <begin position="87"/>
        <end position="110"/>
    </location>
</feature>
<comment type="caution">
    <text evidence="9">The sequence shown here is derived from an EMBL/GenBank/DDBJ whole genome shotgun (WGS) entry which is preliminary data.</text>
</comment>
<evidence type="ECO:0000313" key="9">
    <source>
        <dbReference type="EMBL" id="TMM32104.1"/>
    </source>
</evidence>
<dbReference type="InterPro" id="IPR002898">
    <property type="entry name" value="MotA_ExbB_proton_chnl"/>
</dbReference>
<dbReference type="Pfam" id="PF01618">
    <property type="entry name" value="MotA_ExbB"/>
    <property type="match status" value="1"/>
</dbReference>
<comment type="subcellular location">
    <subcellularLocation>
        <location evidence="1">Cell membrane</location>
        <topology evidence="1">Multi-pass membrane protein</topology>
    </subcellularLocation>
    <subcellularLocation>
        <location evidence="6">Membrane</location>
        <topology evidence="6">Multi-pass membrane protein</topology>
    </subcellularLocation>
</comment>
<evidence type="ECO:0000256" key="6">
    <source>
        <dbReference type="RuleBase" id="RU004057"/>
    </source>
</evidence>
<keyword evidence="6" id="KW-0653">Protein transport</keyword>
<dbReference type="GO" id="GO:0005886">
    <property type="term" value="C:plasma membrane"/>
    <property type="evidence" value="ECO:0007669"/>
    <property type="project" value="UniProtKB-SubCell"/>
</dbReference>
<dbReference type="AlphaFoldDB" id="A0A5S3NC91"/>
<evidence type="ECO:0000256" key="5">
    <source>
        <dbReference type="ARBA" id="ARBA00023136"/>
    </source>
</evidence>
<feature type="transmembrane region" description="Helical" evidence="7">
    <location>
        <begin position="43"/>
        <end position="67"/>
    </location>
</feature>
<keyword evidence="3 7" id="KW-0812">Transmembrane</keyword>
<feature type="domain" description="MotA/TolQ/ExbB proton channel" evidence="8">
    <location>
        <begin position="32"/>
        <end position="95"/>
    </location>
</feature>
<proteinExistence type="inferred from homology"/>
<keyword evidence="6" id="KW-0813">Transport</keyword>
<sequence>MHLINEGGPFFMISLLILLALTFFLVVKGLKSNTQKNLELLKAISLFALVFGFFGFILGLIAALDALDSMNGDIATPVLAGGIKRGILPPTLGIFTFLVGRLGVIVITWLKKQ</sequence>
<dbReference type="RefSeq" id="WP_138534317.1">
    <property type="nucleotide sequence ID" value="NZ_VANR01000001.1"/>
</dbReference>
<gene>
    <name evidence="9" type="ORF">FDT66_01165</name>
</gene>
<evidence type="ECO:0000256" key="7">
    <source>
        <dbReference type="SAM" id="Phobius"/>
    </source>
</evidence>
<name>A0A5S3NC91_9FLAO</name>
<keyword evidence="10" id="KW-1185">Reference proteome</keyword>
<protein>
    <recommendedName>
        <fullName evidence="8">MotA/TolQ/ExbB proton channel domain-containing protein</fullName>
    </recommendedName>
</protein>
<keyword evidence="4 7" id="KW-1133">Transmembrane helix</keyword>
<dbReference type="EMBL" id="VANR01000001">
    <property type="protein sequence ID" value="TMM32104.1"/>
    <property type="molecule type" value="Genomic_DNA"/>
</dbReference>